<sequence length="416" mass="44915">MLIHLKKASLNQQLAYTAAALCLTVSLALVVLAAISSKHLQREQQAEFGSALAHQIARRVSISLENGDLLSITASLQRFVDTSPATAVAIFDVEGTVLGEAGDPQEKNAGQYRAPVRIEADVAGEVLVTINTDSASAAHQRFVISLLGLAVLLSLAAYGAGLKLGKQLGNRIAGLARNLALEDAPPAATGTSELDLLETRVRALPMDLLRTRNDAEARDENYRSTAVLYLHLESLSGYVDTLDEKSLHRYADRLHQVVYAAAGFYGGELQVTRQFALAVYFSGPNNAGSAPFRAASCAWLIQAVAAELEQNMALSMKIAMAISQSELGIGDARDIYPGLYMQHTLDELQAVCASKPPKILLSPAVTEDTDIQGRLQLESTEVLDYSMLESFAGPYQDLLERQLQLILKRLMDPLLV</sequence>
<dbReference type="RefSeq" id="WP_101517833.1">
    <property type="nucleotide sequence ID" value="NZ_PKUS01000008.1"/>
</dbReference>
<keyword evidence="1" id="KW-1133">Transmembrane helix</keyword>
<feature type="transmembrane region" description="Helical" evidence="1">
    <location>
        <begin position="14"/>
        <end position="35"/>
    </location>
</feature>
<dbReference type="EMBL" id="PKUS01000008">
    <property type="protein sequence ID" value="PLW69079.1"/>
    <property type="molecule type" value="Genomic_DNA"/>
</dbReference>
<accession>A0A2N5X3L3</accession>
<comment type="caution">
    <text evidence="2">The sequence shown here is derived from an EMBL/GenBank/DDBJ whole genome shotgun (WGS) entry which is preliminary data.</text>
</comment>
<organism evidence="2 3">
    <name type="scientific">Pseudohalioglobus lutimaris</name>
    <dbReference type="NCBI Taxonomy" id="1737061"/>
    <lineage>
        <taxon>Bacteria</taxon>
        <taxon>Pseudomonadati</taxon>
        <taxon>Pseudomonadota</taxon>
        <taxon>Gammaproteobacteria</taxon>
        <taxon>Cellvibrionales</taxon>
        <taxon>Halieaceae</taxon>
        <taxon>Pseudohalioglobus</taxon>
    </lineage>
</organism>
<dbReference type="OrthoDB" id="5721962at2"/>
<evidence type="ECO:0000313" key="3">
    <source>
        <dbReference type="Proteomes" id="UP000235005"/>
    </source>
</evidence>
<protein>
    <recommendedName>
        <fullName evidence="4">Guanylate cyclase domain-containing protein</fullName>
    </recommendedName>
</protein>
<reference evidence="2 3" key="1">
    <citation type="submission" date="2018-01" db="EMBL/GenBank/DDBJ databases">
        <title>The draft genome sequence of Halioglobus lutimaris HF004.</title>
        <authorList>
            <person name="Du Z.-J."/>
            <person name="Shi M.-J."/>
        </authorList>
    </citation>
    <scope>NUCLEOTIDE SEQUENCE [LARGE SCALE GENOMIC DNA]</scope>
    <source>
        <strain evidence="2 3">HF004</strain>
    </source>
</reference>
<evidence type="ECO:0000256" key="1">
    <source>
        <dbReference type="SAM" id="Phobius"/>
    </source>
</evidence>
<evidence type="ECO:0000313" key="2">
    <source>
        <dbReference type="EMBL" id="PLW69079.1"/>
    </source>
</evidence>
<dbReference type="AlphaFoldDB" id="A0A2N5X3L3"/>
<proteinExistence type="predicted"/>
<keyword evidence="1" id="KW-0812">Transmembrane</keyword>
<feature type="transmembrane region" description="Helical" evidence="1">
    <location>
        <begin position="142"/>
        <end position="161"/>
    </location>
</feature>
<dbReference type="Proteomes" id="UP000235005">
    <property type="component" value="Unassembled WGS sequence"/>
</dbReference>
<evidence type="ECO:0008006" key="4">
    <source>
        <dbReference type="Google" id="ProtNLM"/>
    </source>
</evidence>
<dbReference type="SUPFAM" id="SSF55073">
    <property type="entry name" value="Nucleotide cyclase"/>
    <property type="match status" value="1"/>
</dbReference>
<dbReference type="InterPro" id="IPR029787">
    <property type="entry name" value="Nucleotide_cyclase"/>
</dbReference>
<keyword evidence="3" id="KW-1185">Reference proteome</keyword>
<gene>
    <name evidence="2" type="ORF">C0039_08400</name>
</gene>
<name>A0A2N5X3L3_9GAMM</name>
<keyword evidence="1" id="KW-0472">Membrane</keyword>